<evidence type="ECO:0000313" key="3">
    <source>
        <dbReference type="EMBL" id="CAL1538632.1"/>
    </source>
</evidence>
<comment type="caution">
    <text evidence="3">The sequence shown here is derived from an EMBL/GenBank/DDBJ whole genome shotgun (WGS) entry which is preliminary data.</text>
</comment>
<evidence type="ECO:0000256" key="2">
    <source>
        <dbReference type="SAM" id="MobiDB-lite"/>
    </source>
</evidence>
<feature type="compositionally biased region" description="Basic and acidic residues" evidence="2">
    <location>
        <begin position="73"/>
        <end position="90"/>
    </location>
</feature>
<sequence>MPLDDTLQQLRRLKAQRSRQREIRDFEERILLDDLEETNRQLKGSPRPLNQRKKLQLSKDKALRDLQIQYERQRESKLYGEPKKDYRRQQPDVPRYNHQTDPKAQQLAESHGRNMEHLQNRNRDLERQREEIRRRLEDLGRRPIKDDDSMNALLQELKDQEARNQKMLEELRRLMATQYNYPVPVEGKKQQQYVYPIYYGNSLVAEIIAVRQAYLQNGGNDPSILQQLAQMQAEAQAIDDSLRNRPPGKVKDKHHPDHSLLALELENERLQRQLLLLQEQNLQARHRRKDDREDELERDIRRMQQDHLRKMYDLQREIEKLRHESIYLKIHDKPSKIIVHQPPAIQVSAPPPPMAQPQIIEVDRLAPYDYSAGFTIFYDFVLNLDPRIQAVRLIVGLHNTQAKLGEPTILPLVYTEPSTRQNDYSAVNAVIGARQPVPRCPPQPDLGIVVELQAAGSAPGSEHDQTRLITRAWTKIPLFDSQDRLMTGRHRLPLRAVPLKPYIPMHDLNTIPQARTCTYGEAELYYRIVNMRDAQSQSMATIAATNQDMYQVAPVGGVVLTQVAVSPIPPPPSASPPTSPMDYFSPRLRNSNLPPIQNSNMTSDPTIGFQVDRVKHAELGEGKIRLTAYYHSNGKIVQSATSPVMCSTTAVRSNFKYNYHVFGQQEASFQDVKMSGDMLVVARFYLKKQISGPNDGTDPANLTGPQYGEETLVAWAAIPLVLSMQGDLTSRQRREFNPSIMRLNTGTHVLKLYEPPVPEPTNIPYNDLQYHRDARRYGKASVRIHIFQGLPRPGSLTPSELSDEGDNVLPEYAWLPCDRKVPPSEPFHAGDGLDIYIDGCRFLPDSVTYSRVAARILDRKYEVYGKDISTSVKIDSEIFNPVYEHRSEFRETQIPPSATLLFKVYTIDNFYRQLTVVGYAALNVFVESGTERQPSVDKAGLQISLNEGAHQLRLYSQGPNGVDPFTEKCMRDANVRPIPCASLLVRLAKVPKGPKGRPLESSKVPQADWARLGLWYPRPKYSDRVYLSGQCLPTRGESKLFHAMLKRSHTTIRDAVAATTKAKESFLSSDKNMEQYIRNQLTKSMDAKPLDQDLNFISSYSPQHGIKLALDSGVNLPWANFTLAHICLNPPGAFYMGTPHATYDKLTFVENLDPRSTHTSPAWKDGFKHFPRRSYHRFLVAVIHLQEVFVNVTRDNYKYGLLEQAWTAIQVFKDKYCFTETFQMPLFQGAPNQQMLKQLAREPCKEWMERNIRSKNLKLLDGASVFVRLSDARRDDELMYDVPSSKLVHVNVDYIPRGLEETYSRERPGRPLETLIPHGKSTEQFMDGLKVKFKSLVYKLYEEGNMSNN</sequence>
<organism evidence="3 4">
    <name type="scientific">Lymnaea stagnalis</name>
    <name type="common">Great pond snail</name>
    <name type="synonym">Helix stagnalis</name>
    <dbReference type="NCBI Taxonomy" id="6523"/>
    <lineage>
        <taxon>Eukaryota</taxon>
        <taxon>Metazoa</taxon>
        <taxon>Spiralia</taxon>
        <taxon>Lophotrochozoa</taxon>
        <taxon>Mollusca</taxon>
        <taxon>Gastropoda</taxon>
        <taxon>Heterobranchia</taxon>
        <taxon>Euthyneura</taxon>
        <taxon>Panpulmonata</taxon>
        <taxon>Hygrophila</taxon>
        <taxon>Lymnaeoidea</taxon>
        <taxon>Lymnaeidae</taxon>
        <taxon>Lymnaea</taxon>
    </lineage>
</organism>
<evidence type="ECO:0008006" key="5">
    <source>
        <dbReference type="Google" id="ProtNLM"/>
    </source>
</evidence>
<reference evidence="3 4" key="1">
    <citation type="submission" date="2024-04" db="EMBL/GenBank/DDBJ databases">
        <authorList>
            <consortium name="Genoscope - CEA"/>
            <person name="William W."/>
        </authorList>
    </citation>
    <scope>NUCLEOTIDE SEQUENCE [LARGE SCALE GENOMIC DNA]</scope>
</reference>
<gene>
    <name evidence="3" type="ORF">GSLYS_00012453001</name>
</gene>
<name>A0AAV2HYN9_LYMST</name>
<dbReference type="EMBL" id="CAXITT010000307">
    <property type="protein sequence ID" value="CAL1538632.1"/>
    <property type="molecule type" value="Genomic_DNA"/>
</dbReference>
<keyword evidence="4" id="KW-1185">Reference proteome</keyword>
<dbReference type="PANTHER" id="PTHR33820:SF2">
    <property type="entry name" value="COILED-COIL DOMAIN-CONTAINING PROTEIN 17"/>
    <property type="match status" value="1"/>
</dbReference>
<dbReference type="PANTHER" id="PTHR33820">
    <property type="entry name" value="COILED-COIL DOMAIN-CONTAINING PROTEIN 17"/>
    <property type="match status" value="1"/>
</dbReference>
<accession>A0AAV2HYN9</accession>
<feature type="coiled-coil region" evidence="1">
    <location>
        <begin position="260"/>
        <end position="324"/>
    </location>
</feature>
<keyword evidence="1" id="KW-0175">Coiled coil</keyword>
<feature type="region of interest" description="Disordered" evidence="2">
    <location>
        <begin position="73"/>
        <end position="124"/>
    </location>
</feature>
<dbReference type="Proteomes" id="UP001497497">
    <property type="component" value="Unassembled WGS sequence"/>
</dbReference>
<proteinExistence type="predicted"/>
<evidence type="ECO:0000256" key="1">
    <source>
        <dbReference type="SAM" id="Coils"/>
    </source>
</evidence>
<protein>
    <recommendedName>
        <fullName evidence="5">Coiled-coil domain-containing protein 17</fullName>
    </recommendedName>
</protein>
<dbReference type="InterPro" id="IPR038800">
    <property type="entry name" value="CCDC17"/>
</dbReference>
<evidence type="ECO:0000313" key="4">
    <source>
        <dbReference type="Proteomes" id="UP001497497"/>
    </source>
</evidence>
<feature type="compositionally biased region" description="Basic and acidic residues" evidence="2">
    <location>
        <begin position="110"/>
        <end position="124"/>
    </location>
</feature>